<dbReference type="Proteomes" id="UP000604046">
    <property type="component" value="Unassembled WGS sequence"/>
</dbReference>
<dbReference type="Gene3D" id="3.40.50.1820">
    <property type="entry name" value="alpha/beta hydrolase"/>
    <property type="match status" value="1"/>
</dbReference>
<name>A0A812IF75_9DINO</name>
<dbReference type="InterPro" id="IPR000073">
    <property type="entry name" value="AB_hydrolase_1"/>
</dbReference>
<organism evidence="2 3">
    <name type="scientific">Symbiodinium natans</name>
    <dbReference type="NCBI Taxonomy" id="878477"/>
    <lineage>
        <taxon>Eukaryota</taxon>
        <taxon>Sar</taxon>
        <taxon>Alveolata</taxon>
        <taxon>Dinophyceae</taxon>
        <taxon>Suessiales</taxon>
        <taxon>Symbiodiniaceae</taxon>
        <taxon>Symbiodinium</taxon>
    </lineage>
</organism>
<dbReference type="SUPFAM" id="SSF53474">
    <property type="entry name" value="alpha/beta-Hydrolases"/>
    <property type="match status" value="1"/>
</dbReference>
<reference evidence="2" key="1">
    <citation type="submission" date="2021-02" db="EMBL/GenBank/DDBJ databases">
        <authorList>
            <person name="Dougan E. K."/>
            <person name="Rhodes N."/>
            <person name="Thang M."/>
            <person name="Chan C."/>
        </authorList>
    </citation>
    <scope>NUCLEOTIDE SEQUENCE</scope>
</reference>
<accession>A0A812IF75</accession>
<protein>
    <recommendedName>
        <fullName evidence="1">AB hydrolase-1 domain-containing protein</fullName>
    </recommendedName>
</protein>
<dbReference type="AlphaFoldDB" id="A0A812IF75"/>
<evidence type="ECO:0000313" key="3">
    <source>
        <dbReference type="Proteomes" id="UP000604046"/>
    </source>
</evidence>
<gene>
    <name evidence="2" type="ORF">SNAT2548_LOCUS4004</name>
</gene>
<keyword evidence="3" id="KW-1185">Reference proteome</keyword>
<dbReference type="OrthoDB" id="6431331at2759"/>
<sequence length="303" mass="33882">MAMKSCFVEVCGREMHYTEWGADASWPDKPVLIMWHGLTRCARDFDIPAKYYSDIYRVLCPDTLGRGLSQWAVEMEEYSVRSYAKQAGEFVSKTCGENAIVDWFGTSMGGIIAINACTAGGPLDGRIRKLLLNDIGPELNQAAIQEIAKNAGNQPIMDKFTDLVAHLRRMYEVAVGPAEGELDFTLSTQHIYRRLPDGRYTLHFDPRIGTIVQQRATRLVSESDDPWTEYDKCTAKEILAVRGTKSMLLLEEGHQKLASRGLACPVRLVEVPDKGHAPLFATPEELQLSDSFFRDGQSQCALQ</sequence>
<evidence type="ECO:0000259" key="1">
    <source>
        <dbReference type="Pfam" id="PF12697"/>
    </source>
</evidence>
<dbReference type="Pfam" id="PF12697">
    <property type="entry name" value="Abhydrolase_6"/>
    <property type="match status" value="1"/>
</dbReference>
<dbReference type="InterPro" id="IPR029058">
    <property type="entry name" value="AB_hydrolase_fold"/>
</dbReference>
<evidence type="ECO:0000313" key="2">
    <source>
        <dbReference type="EMBL" id="CAE7033453.1"/>
    </source>
</evidence>
<proteinExistence type="predicted"/>
<dbReference type="EMBL" id="CAJNDS010000245">
    <property type="protein sequence ID" value="CAE7033453.1"/>
    <property type="molecule type" value="Genomic_DNA"/>
</dbReference>
<comment type="caution">
    <text evidence="2">The sequence shown here is derived from an EMBL/GenBank/DDBJ whole genome shotgun (WGS) entry which is preliminary data.</text>
</comment>
<feature type="domain" description="AB hydrolase-1" evidence="1">
    <location>
        <begin position="32"/>
        <end position="285"/>
    </location>
</feature>